<keyword evidence="1" id="KW-0233">DNA recombination</keyword>
<evidence type="ECO:0000313" key="2">
    <source>
        <dbReference type="EMBL" id="RBS34884.1"/>
    </source>
</evidence>
<dbReference type="PANTHER" id="PTHR30349">
    <property type="entry name" value="PHAGE INTEGRASE-RELATED"/>
    <property type="match status" value="1"/>
</dbReference>
<dbReference type="Proteomes" id="UP000253144">
    <property type="component" value="Unassembled WGS sequence"/>
</dbReference>
<reference evidence="2 3" key="1">
    <citation type="submission" date="2015-06" db="EMBL/GenBank/DDBJ databases">
        <title>The Genome Sequence of Enterococcus faecium 131EA1.</title>
        <authorList>
            <consortium name="The Broad Institute Genomics Platform"/>
            <consortium name="The Broad Institute Genome Sequencing Center for Infectious Disease"/>
            <person name="Earl A.M."/>
            <person name="Van Tyne D."/>
            <person name="Lebreton F."/>
            <person name="Saavedra J.T."/>
            <person name="Gilmore M.S."/>
            <person name="Manson Mcguire A."/>
            <person name="Clock S."/>
            <person name="Crupain M."/>
            <person name="Rangan U."/>
            <person name="Young S."/>
            <person name="Abouelleil A."/>
            <person name="Cao P."/>
            <person name="Chapman S.B."/>
            <person name="Griggs A."/>
            <person name="Priest M."/>
            <person name="Shea T."/>
            <person name="Wortman J."/>
            <person name="Nusbaum C."/>
            <person name="Birren B."/>
        </authorList>
    </citation>
    <scope>NUCLEOTIDE SEQUENCE [LARGE SCALE GENOMIC DNA]</scope>
    <source>
        <strain evidence="2 3">131EA1</strain>
    </source>
</reference>
<organism evidence="2 3">
    <name type="scientific">Enterococcus faecium</name>
    <name type="common">Streptococcus faecium</name>
    <dbReference type="NCBI Taxonomy" id="1352"/>
    <lineage>
        <taxon>Bacteria</taxon>
        <taxon>Bacillati</taxon>
        <taxon>Bacillota</taxon>
        <taxon>Bacilli</taxon>
        <taxon>Lactobacillales</taxon>
        <taxon>Enterococcaceae</taxon>
        <taxon>Enterococcus</taxon>
    </lineage>
</organism>
<protein>
    <submittedName>
        <fullName evidence="2">Uncharacterized protein</fullName>
    </submittedName>
</protein>
<dbReference type="InterPro" id="IPR011010">
    <property type="entry name" value="DNA_brk_join_enz"/>
</dbReference>
<dbReference type="EMBL" id="LEQJ01000002">
    <property type="protein sequence ID" value="RBS34884.1"/>
    <property type="molecule type" value="Genomic_DNA"/>
</dbReference>
<dbReference type="SUPFAM" id="SSF56349">
    <property type="entry name" value="DNA breaking-rejoining enzymes"/>
    <property type="match status" value="1"/>
</dbReference>
<proteinExistence type="predicted"/>
<dbReference type="AlphaFoldDB" id="A0A3F3NR50"/>
<dbReference type="InterPro" id="IPR002104">
    <property type="entry name" value="Integrase_catalytic"/>
</dbReference>
<dbReference type="GO" id="GO:0003677">
    <property type="term" value="F:DNA binding"/>
    <property type="evidence" value="ECO:0007669"/>
    <property type="project" value="InterPro"/>
</dbReference>
<gene>
    <name evidence="2" type="ORF">EB12_00309</name>
</gene>
<dbReference type="GO" id="GO:0015074">
    <property type="term" value="P:DNA integration"/>
    <property type="evidence" value="ECO:0007669"/>
    <property type="project" value="InterPro"/>
</dbReference>
<dbReference type="InterPro" id="IPR013762">
    <property type="entry name" value="Integrase-like_cat_sf"/>
</dbReference>
<sequence length="210" mass="24377">MIEWIEAAQNDLNNDKIILQDYILFMLTMHLGDRKSESYALQWQHIDFNNRRIILTQSQDRYGVIKSTKGNKNTIFNMPDLIYDLLVMWKKHQKAELDAVGLKQTENQRLFSYINRRGEVNQPVHIDYLNRRINAIRQRHPYLASLTPHKLRHIFGTLASLGGASMNSISKALTHSELKTTRIYVNAPDFIDSSVYDSFASVLERAKAKV</sequence>
<dbReference type="CDD" id="cd00397">
    <property type="entry name" value="DNA_BRE_C"/>
    <property type="match status" value="1"/>
</dbReference>
<dbReference type="PANTHER" id="PTHR30349:SF64">
    <property type="entry name" value="PROPHAGE INTEGRASE INTD-RELATED"/>
    <property type="match status" value="1"/>
</dbReference>
<evidence type="ECO:0000256" key="1">
    <source>
        <dbReference type="ARBA" id="ARBA00023172"/>
    </source>
</evidence>
<evidence type="ECO:0000313" key="3">
    <source>
        <dbReference type="Proteomes" id="UP000253144"/>
    </source>
</evidence>
<dbReference type="Pfam" id="PF00589">
    <property type="entry name" value="Phage_integrase"/>
    <property type="match status" value="1"/>
</dbReference>
<dbReference type="Gene3D" id="1.10.443.10">
    <property type="entry name" value="Intergrase catalytic core"/>
    <property type="match status" value="1"/>
</dbReference>
<dbReference type="RefSeq" id="WP_010727497.1">
    <property type="nucleotide sequence ID" value="NZ_JARPTJ010000001.1"/>
</dbReference>
<accession>A0A3F3NR50</accession>
<dbReference type="GO" id="GO:0006310">
    <property type="term" value="P:DNA recombination"/>
    <property type="evidence" value="ECO:0007669"/>
    <property type="project" value="UniProtKB-KW"/>
</dbReference>
<comment type="caution">
    <text evidence="2">The sequence shown here is derived from an EMBL/GenBank/DDBJ whole genome shotgun (WGS) entry which is preliminary data.</text>
</comment>
<name>A0A3F3NR50_ENTFC</name>
<dbReference type="InterPro" id="IPR050090">
    <property type="entry name" value="Tyrosine_recombinase_XerCD"/>
</dbReference>
<dbReference type="PROSITE" id="PS51898">
    <property type="entry name" value="TYR_RECOMBINASE"/>
    <property type="match status" value="1"/>
</dbReference>